<dbReference type="GeneID" id="86937945"/>
<dbReference type="PANTHER" id="PTHR46112:SF2">
    <property type="entry name" value="XAA-PRO AMINOPEPTIDASE P-RELATED"/>
    <property type="match status" value="1"/>
</dbReference>
<dbReference type="InterPro" id="IPR029149">
    <property type="entry name" value="Creatin/AminoP/Spt16_N"/>
</dbReference>
<protein>
    <submittedName>
        <fullName evidence="2">Xaa-Pro aminopeptidase</fullName>
    </submittedName>
</protein>
<proteinExistence type="predicted"/>
<gene>
    <name evidence="2" type="ORF">W7K_19290</name>
</gene>
<evidence type="ECO:0000259" key="1">
    <source>
        <dbReference type="Pfam" id="PF00557"/>
    </source>
</evidence>
<name>A0A0L8A671_9GAMM</name>
<keyword evidence="2" id="KW-0031">Aminopeptidase</keyword>
<dbReference type="Proteomes" id="UP000036890">
    <property type="component" value="Unassembled WGS sequence"/>
</dbReference>
<dbReference type="OrthoDB" id="9761809at2"/>
<dbReference type="PANTHER" id="PTHR46112">
    <property type="entry name" value="AMINOPEPTIDASE"/>
    <property type="match status" value="1"/>
</dbReference>
<dbReference type="AlphaFoldDB" id="A0A0L8A671"/>
<comment type="caution">
    <text evidence="2">The sequence shown here is derived from an EMBL/GenBank/DDBJ whole genome shotgun (WGS) entry which is preliminary data.</text>
</comment>
<dbReference type="InterPro" id="IPR000994">
    <property type="entry name" value="Pept_M24"/>
</dbReference>
<organism evidence="2 3">
    <name type="scientific">Stenotrophomonas geniculata N1</name>
    <dbReference type="NCBI Taxonomy" id="1167641"/>
    <lineage>
        <taxon>Bacteria</taxon>
        <taxon>Pseudomonadati</taxon>
        <taxon>Pseudomonadota</taxon>
        <taxon>Gammaproteobacteria</taxon>
        <taxon>Lysobacterales</taxon>
        <taxon>Lysobacteraceae</taxon>
        <taxon>Stenotrophomonas</taxon>
    </lineage>
</organism>
<reference evidence="2 3" key="1">
    <citation type="journal article" date="2012" name="J. Bacteriol.">
        <title>Genome sequence of a novel nicotine-degrading strain, Pseudomonas geniculata N1.</title>
        <authorList>
            <person name="Tang H."/>
            <person name="Yu H."/>
            <person name="Tai C."/>
            <person name="Huang K."/>
            <person name="Liu Y."/>
            <person name="Wang L."/>
            <person name="Yao Y."/>
            <person name="Wu G."/>
            <person name="Xu P."/>
        </authorList>
    </citation>
    <scope>NUCLEOTIDE SEQUENCE [LARGE SCALE GENOMIC DNA]</scope>
    <source>
        <strain evidence="2 3">N1</strain>
    </source>
</reference>
<dbReference type="SUPFAM" id="SSF55920">
    <property type="entry name" value="Creatinase/aminopeptidase"/>
    <property type="match status" value="1"/>
</dbReference>
<dbReference type="Gene3D" id="3.90.230.10">
    <property type="entry name" value="Creatinase/methionine aminopeptidase superfamily"/>
    <property type="match status" value="1"/>
</dbReference>
<evidence type="ECO:0000313" key="3">
    <source>
        <dbReference type="Proteomes" id="UP000036890"/>
    </source>
</evidence>
<dbReference type="CDD" id="cd01066">
    <property type="entry name" value="APP_MetAP"/>
    <property type="match status" value="1"/>
</dbReference>
<dbReference type="GO" id="GO:0004177">
    <property type="term" value="F:aminopeptidase activity"/>
    <property type="evidence" value="ECO:0007669"/>
    <property type="project" value="UniProtKB-KW"/>
</dbReference>
<evidence type="ECO:0000313" key="2">
    <source>
        <dbReference type="EMBL" id="KOE97624.1"/>
    </source>
</evidence>
<dbReference type="InterPro" id="IPR050659">
    <property type="entry name" value="Peptidase_M24B"/>
</dbReference>
<feature type="domain" description="Peptidase M24" evidence="1">
    <location>
        <begin position="178"/>
        <end position="398"/>
    </location>
</feature>
<dbReference type="EMBL" id="AJLO02000041">
    <property type="protein sequence ID" value="KOE97624.1"/>
    <property type="molecule type" value="Genomic_DNA"/>
</dbReference>
<dbReference type="InterPro" id="IPR036005">
    <property type="entry name" value="Creatinase/aminopeptidase-like"/>
</dbReference>
<dbReference type="Pfam" id="PF00557">
    <property type="entry name" value="Peptidase_M24"/>
    <property type="match status" value="1"/>
</dbReference>
<accession>A0A0L8A671</accession>
<sequence>MRTPPAPLSLMERDRRWALARDIMAGECLDALVVHGDREAAAPAGFSPDCYFTNDRPGSIVVFVGDQPPRVFTFASLMIADHLQAGLRGDLQWIAPEQLWVGKSGQEVGRWLQQCGLHSARIGVLGLEPYPPFYFDGAMPARTLQGMQAAVPGAEFVPVYRAFFQRASVKSQEELALIAHAAWIGESMSEALRATARPGVSEAELVAAVTATCFSLGGYTAEVLLGSGPEYVGWGPPAWQYRAQPPRILRDGDLVLSEIFALYGLMETQHQAAVAIGEVHDDIHRAAAVARSSYEAGLSALRVGNTFGDVVDAMEAPLLEAGGWHVHPLVHSLNPYGPVGFGRAPGIEALPEAARYAHIAPLPTVGRELPLQAGMCFAFEPNCAFGRHMANIGGTVIVGTDAGTALNENSTRLMQADA</sequence>
<keyword evidence="2" id="KW-0645">Protease</keyword>
<dbReference type="SUPFAM" id="SSF53092">
    <property type="entry name" value="Creatinase/prolidase N-terminal domain"/>
    <property type="match status" value="1"/>
</dbReference>
<dbReference type="RefSeq" id="WP_010481275.1">
    <property type="nucleotide sequence ID" value="NZ_AJLO02000041.1"/>
</dbReference>
<keyword evidence="2" id="KW-0378">Hydrolase</keyword>